<reference evidence="2" key="1">
    <citation type="journal article" date="2021" name="Genome Biol. Evol.">
        <title>A High-Quality Reference Genome for a Parasitic Bivalve with Doubly Uniparental Inheritance (Bivalvia: Unionida).</title>
        <authorList>
            <person name="Smith C.H."/>
        </authorList>
    </citation>
    <scope>NUCLEOTIDE SEQUENCE</scope>
    <source>
        <strain evidence="2">CHS0354</strain>
    </source>
</reference>
<accession>A0AAE0VLC0</accession>
<feature type="compositionally biased region" description="Low complexity" evidence="1">
    <location>
        <begin position="87"/>
        <end position="115"/>
    </location>
</feature>
<dbReference type="EMBL" id="JAEAOA010000856">
    <property type="protein sequence ID" value="KAK3581042.1"/>
    <property type="molecule type" value="Genomic_DNA"/>
</dbReference>
<feature type="region of interest" description="Disordered" evidence="1">
    <location>
        <begin position="1"/>
        <end position="21"/>
    </location>
</feature>
<comment type="caution">
    <text evidence="2">The sequence shown here is derived from an EMBL/GenBank/DDBJ whole genome shotgun (WGS) entry which is preliminary data.</text>
</comment>
<feature type="compositionally biased region" description="Polar residues" evidence="1">
    <location>
        <begin position="1"/>
        <end position="16"/>
    </location>
</feature>
<gene>
    <name evidence="2" type="ORF">CHS0354_013949</name>
</gene>
<sequence length="115" mass="11807">MTLPLTNVTKSSSATNLPVEHVDHHKTGEVLNATADSHGGALQQTWKTILGYGHQATNTGHSSARDWTEVFSSPAKDHGIVEKTDNSFATGTASAGTTTSSSITSGATSAKATAP</sequence>
<proteinExistence type="predicted"/>
<dbReference type="AlphaFoldDB" id="A0AAE0VLC0"/>
<evidence type="ECO:0000256" key="1">
    <source>
        <dbReference type="SAM" id="MobiDB-lite"/>
    </source>
</evidence>
<reference evidence="2" key="2">
    <citation type="journal article" date="2021" name="Genome Biol. Evol.">
        <title>Developing a high-quality reference genome for a parasitic bivalve with doubly uniparental inheritance (Bivalvia: Unionida).</title>
        <authorList>
            <person name="Smith C.H."/>
        </authorList>
    </citation>
    <scope>NUCLEOTIDE SEQUENCE</scope>
    <source>
        <strain evidence="2">CHS0354</strain>
        <tissue evidence="2">Mantle</tissue>
    </source>
</reference>
<evidence type="ECO:0000313" key="2">
    <source>
        <dbReference type="EMBL" id="KAK3581042.1"/>
    </source>
</evidence>
<keyword evidence="3" id="KW-1185">Reference proteome</keyword>
<evidence type="ECO:0000313" key="3">
    <source>
        <dbReference type="Proteomes" id="UP001195483"/>
    </source>
</evidence>
<organism evidence="2 3">
    <name type="scientific">Potamilus streckersoni</name>
    <dbReference type="NCBI Taxonomy" id="2493646"/>
    <lineage>
        <taxon>Eukaryota</taxon>
        <taxon>Metazoa</taxon>
        <taxon>Spiralia</taxon>
        <taxon>Lophotrochozoa</taxon>
        <taxon>Mollusca</taxon>
        <taxon>Bivalvia</taxon>
        <taxon>Autobranchia</taxon>
        <taxon>Heteroconchia</taxon>
        <taxon>Palaeoheterodonta</taxon>
        <taxon>Unionida</taxon>
        <taxon>Unionoidea</taxon>
        <taxon>Unionidae</taxon>
        <taxon>Ambleminae</taxon>
        <taxon>Lampsilini</taxon>
        <taxon>Potamilus</taxon>
    </lineage>
</organism>
<name>A0AAE0VLC0_9BIVA</name>
<dbReference type="Proteomes" id="UP001195483">
    <property type="component" value="Unassembled WGS sequence"/>
</dbReference>
<protein>
    <submittedName>
        <fullName evidence="2">Uncharacterized protein</fullName>
    </submittedName>
</protein>
<reference evidence="2" key="3">
    <citation type="submission" date="2023-05" db="EMBL/GenBank/DDBJ databases">
        <authorList>
            <person name="Smith C.H."/>
        </authorList>
    </citation>
    <scope>NUCLEOTIDE SEQUENCE</scope>
    <source>
        <strain evidence="2">CHS0354</strain>
        <tissue evidence="2">Mantle</tissue>
    </source>
</reference>
<feature type="region of interest" description="Disordered" evidence="1">
    <location>
        <begin position="82"/>
        <end position="115"/>
    </location>
</feature>